<dbReference type="Proteomes" id="UP001057375">
    <property type="component" value="Unassembled WGS sequence"/>
</dbReference>
<evidence type="ECO:0000313" key="1">
    <source>
        <dbReference type="EMBL" id="GKT33938.1"/>
    </source>
</evidence>
<organism evidence="1 2">
    <name type="scientific">Aduncisulcus paluster</name>
    <dbReference type="NCBI Taxonomy" id="2918883"/>
    <lineage>
        <taxon>Eukaryota</taxon>
        <taxon>Metamonada</taxon>
        <taxon>Carpediemonas-like organisms</taxon>
        <taxon>Aduncisulcus</taxon>
    </lineage>
</organism>
<dbReference type="EMBL" id="BQXS01003290">
    <property type="protein sequence ID" value="GKT33938.1"/>
    <property type="molecule type" value="Genomic_DNA"/>
</dbReference>
<sequence>MDYHGRFLPGSTPILSTVEKADCFYQALLVGMGYPSSIIVYLAPALKARTVLNLYVSGRLNEEEFVHDCQPSTLAHNVHYMQAAKDAGICLWFFCMADKEVAIYNATADGPHTRVCIGWHDRHVRPLSFRRPPSAGVLESLGWTVDYVQTWFTPQSCVGMTDTNPRKIYESVCSKT</sequence>
<protein>
    <submittedName>
        <fullName evidence="1">Uncharacterized protein</fullName>
    </submittedName>
</protein>
<gene>
    <name evidence="1" type="ORF">ADUPG1_002707</name>
</gene>
<accession>A0ABQ5KN39</accession>
<reference evidence="1" key="1">
    <citation type="submission" date="2022-03" db="EMBL/GenBank/DDBJ databases">
        <title>Draft genome sequence of Aduncisulcus paluster, a free-living microaerophilic Fornicata.</title>
        <authorList>
            <person name="Yuyama I."/>
            <person name="Kume K."/>
            <person name="Tamura T."/>
            <person name="Inagaki Y."/>
            <person name="Hashimoto T."/>
        </authorList>
    </citation>
    <scope>NUCLEOTIDE SEQUENCE</scope>
    <source>
        <strain evidence="1">NY0171</strain>
    </source>
</reference>
<evidence type="ECO:0000313" key="2">
    <source>
        <dbReference type="Proteomes" id="UP001057375"/>
    </source>
</evidence>
<proteinExistence type="predicted"/>
<feature type="non-terminal residue" evidence="1">
    <location>
        <position position="176"/>
    </location>
</feature>
<keyword evidence="2" id="KW-1185">Reference proteome</keyword>
<name>A0ABQ5KN39_9EUKA</name>
<comment type="caution">
    <text evidence="1">The sequence shown here is derived from an EMBL/GenBank/DDBJ whole genome shotgun (WGS) entry which is preliminary data.</text>
</comment>